<keyword evidence="2" id="KW-1185">Reference proteome</keyword>
<evidence type="ECO:0000313" key="1">
    <source>
        <dbReference type="EMBL" id="KRS11874.1"/>
    </source>
</evidence>
<dbReference type="CDD" id="cd07812">
    <property type="entry name" value="SRPBCC"/>
    <property type="match status" value="1"/>
</dbReference>
<dbReference type="OrthoDB" id="7860307at2"/>
<reference evidence="1 2" key="1">
    <citation type="submission" date="2015-04" db="EMBL/GenBank/DDBJ databases">
        <title>The draft genome sequence of Roseovarius sp.R12b.</title>
        <authorList>
            <person name="Li G."/>
            <person name="Lai Q."/>
            <person name="Shao Z."/>
            <person name="Yan P."/>
        </authorList>
    </citation>
    <scope>NUCLEOTIDE SEQUENCE [LARGE SCALE GENOMIC DNA]</scope>
    <source>
        <strain evidence="1 2">R12B</strain>
    </source>
</reference>
<dbReference type="AlphaFoldDB" id="A0A0T5NSF1"/>
<dbReference type="InterPro" id="IPR023393">
    <property type="entry name" value="START-like_dom_sf"/>
</dbReference>
<accession>A0A0T5NSF1</accession>
<dbReference type="Proteomes" id="UP000051295">
    <property type="component" value="Unassembled WGS sequence"/>
</dbReference>
<proteinExistence type="predicted"/>
<dbReference type="PATRIC" id="fig|1641875.4.peg.679"/>
<name>A0A0T5NSF1_9RHOB</name>
<dbReference type="EMBL" id="LAXJ01000016">
    <property type="protein sequence ID" value="KRS11874.1"/>
    <property type="molecule type" value="Genomic_DNA"/>
</dbReference>
<gene>
    <name evidence="1" type="ORF">XM53_14375</name>
</gene>
<sequence>MKFVAHEDVEAPIEFVFEQVTDFAAIERSALRRGAEVQRVDDLNETRPGMKWDAAFTLRGKRREMQLELTELDRPNGLVIASRSPNMGGKMVLDLVALSRSRTRISVVIDMTPKTLAAKLLVQSMKLAKGNLNKRFRLRVAGYAKELEDRYKTVA</sequence>
<protein>
    <submittedName>
        <fullName evidence="1">DNA polymerase III subunit gamma/tau</fullName>
    </submittedName>
</protein>
<organism evidence="1 2">
    <name type="scientific">Roseovarius atlanticus</name>
    <dbReference type="NCBI Taxonomy" id="1641875"/>
    <lineage>
        <taxon>Bacteria</taxon>
        <taxon>Pseudomonadati</taxon>
        <taxon>Pseudomonadota</taxon>
        <taxon>Alphaproteobacteria</taxon>
        <taxon>Rhodobacterales</taxon>
        <taxon>Roseobacteraceae</taxon>
        <taxon>Roseovarius</taxon>
    </lineage>
</organism>
<evidence type="ECO:0000313" key="2">
    <source>
        <dbReference type="Proteomes" id="UP000051295"/>
    </source>
</evidence>
<dbReference type="RefSeq" id="WP_057794483.1">
    <property type="nucleotide sequence ID" value="NZ_LAXJ01000016.1"/>
</dbReference>
<dbReference type="STRING" id="1641875.XM53_14375"/>
<comment type="caution">
    <text evidence="1">The sequence shown here is derived from an EMBL/GenBank/DDBJ whole genome shotgun (WGS) entry which is preliminary data.</text>
</comment>
<dbReference type="Gene3D" id="3.30.530.20">
    <property type="match status" value="1"/>
</dbReference>
<dbReference type="SUPFAM" id="SSF55961">
    <property type="entry name" value="Bet v1-like"/>
    <property type="match status" value="1"/>
</dbReference>